<feature type="transmembrane region" description="Helical" evidence="1">
    <location>
        <begin position="24"/>
        <end position="45"/>
    </location>
</feature>
<evidence type="ECO:0000313" key="3">
    <source>
        <dbReference type="Proteomes" id="UP000315440"/>
    </source>
</evidence>
<dbReference type="EMBL" id="SJPQ01000002">
    <property type="protein sequence ID" value="TWT88929.1"/>
    <property type="molecule type" value="Genomic_DNA"/>
</dbReference>
<evidence type="ECO:0000256" key="1">
    <source>
        <dbReference type="SAM" id="Phobius"/>
    </source>
</evidence>
<sequence>MALGGVRSPTTSAPTLLPGDLLRAAARLTTLGVYLALLAAGAVTLGGWLLSVLGVAGAAASIGCLLLLSGYYVSWIDELVGVAISTVGLLLLAPSIALWKLALLALPPMLFLASTLRRRGDCK</sequence>
<keyword evidence="1" id="KW-0812">Transmembrane</keyword>
<proteinExistence type="predicted"/>
<reference evidence="2 3" key="1">
    <citation type="submission" date="2019-02" db="EMBL/GenBank/DDBJ databases">
        <title>Deep-cultivation of Planctomycetes and their phenomic and genomic characterization uncovers novel biology.</title>
        <authorList>
            <person name="Wiegand S."/>
            <person name="Jogler M."/>
            <person name="Boedeker C."/>
            <person name="Pinto D."/>
            <person name="Vollmers J."/>
            <person name="Rivas-Marin E."/>
            <person name="Kohn T."/>
            <person name="Peeters S.H."/>
            <person name="Heuer A."/>
            <person name="Rast P."/>
            <person name="Oberbeckmann S."/>
            <person name="Bunk B."/>
            <person name="Jeske O."/>
            <person name="Meyerdierks A."/>
            <person name="Storesund J.E."/>
            <person name="Kallscheuer N."/>
            <person name="Luecker S."/>
            <person name="Lage O.M."/>
            <person name="Pohl T."/>
            <person name="Merkel B.J."/>
            <person name="Hornburger P."/>
            <person name="Mueller R.-W."/>
            <person name="Bruemmer F."/>
            <person name="Labrenz M."/>
            <person name="Spormann A.M."/>
            <person name="Op Den Camp H."/>
            <person name="Overmann J."/>
            <person name="Amann R."/>
            <person name="Jetten M.S.M."/>
            <person name="Mascher T."/>
            <person name="Medema M.H."/>
            <person name="Devos D.P."/>
            <person name="Kaster A.-K."/>
            <person name="Ovreas L."/>
            <person name="Rohde M."/>
            <person name="Galperin M.Y."/>
            <person name="Jogler C."/>
        </authorList>
    </citation>
    <scope>NUCLEOTIDE SEQUENCE [LARGE SCALE GENOMIC DNA]</scope>
    <source>
        <strain evidence="2 3">Mal64</strain>
    </source>
</reference>
<organism evidence="2 3">
    <name type="scientific">Pseudobythopirellula maris</name>
    <dbReference type="NCBI Taxonomy" id="2527991"/>
    <lineage>
        <taxon>Bacteria</taxon>
        <taxon>Pseudomonadati</taxon>
        <taxon>Planctomycetota</taxon>
        <taxon>Planctomycetia</taxon>
        <taxon>Pirellulales</taxon>
        <taxon>Lacipirellulaceae</taxon>
        <taxon>Pseudobythopirellula</taxon>
    </lineage>
</organism>
<protein>
    <submittedName>
        <fullName evidence="2">Uncharacterized protein</fullName>
    </submittedName>
</protein>
<gene>
    <name evidence="2" type="ORF">Mal64_24190</name>
</gene>
<dbReference type="AlphaFoldDB" id="A0A5C5ZNA2"/>
<feature type="transmembrane region" description="Helical" evidence="1">
    <location>
        <begin position="52"/>
        <end position="73"/>
    </location>
</feature>
<keyword evidence="1" id="KW-0472">Membrane</keyword>
<evidence type="ECO:0000313" key="2">
    <source>
        <dbReference type="EMBL" id="TWT88929.1"/>
    </source>
</evidence>
<keyword evidence="3" id="KW-1185">Reference proteome</keyword>
<accession>A0A5C5ZNA2</accession>
<keyword evidence="1" id="KW-1133">Transmembrane helix</keyword>
<comment type="caution">
    <text evidence="2">The sequence shown here is derived from an EMBL/GenBank/DDBJ whole genome shotgun (WGS) entry which is preliminary data.</text>
</comment>
<dbReference type="Proteomes" id="UP000315440">
    <property type="component" value="Unassembled WGS sequence"/>
</dbReference>
<name>A0A5C5ZNA2_9BACT</name>